<evidence type="ECO:0000259" key="2">
    <source>
        <dbReference type="Pfam" id="PF04892"/>
    </source>
</evidence>
<evidence type="ECO:0000313" key="3">
    <source>
        <dbReference type="EMBL" id="MSS87157.1"/>
    </source>
</evidence>
<keyword evidence="4" id="KW-1185">Reference proteome</keyword>
<organism evidence="3 4">
    <name type="scientific">Eisenbergiella porci</name>
    <dbReference type="NCBI Taxonomy" id="2652274"/>
    <lineage>
        <taxon>Bacteria</taxon>
        <taxon>Bacillati</taxon>
        <taxon>Bacillota</taxon>
        <taxon>Clostridia</taxon>
        <taxon>Lachnospirales</taxon>
        <taxon>Lachnospiraceae</taxon>
        <taxon>Eisenbergiella</taxon>
    </lineage>
</organism>
<accession>A0A6N7W9J7</accession>
<gene>
    <name evidence="3" type="ORF">FYJ45_01965</name>
</gene>
<sequence>MLTIRLIIFKYPFADLKEIMDTWQSGVILRGLETANFRLFKTVRMYIVYRDRLNSFENLFGNVAIFIPFGALLPWVDSRFAAWWKVLVNAFLFVAGIEVFQLFSSFGAFDVDDLLLNCFGAMLGYWGWLVFGRRLDRGRG</sequence>
<feature type="transmembrane region" description="Helical" evidence="1">
    <location>
        <begin position="59"/>
        <end position="76"/>
    </location>
</feature>
<evidence type="ECO:0000313" key="4">
    <source>
        <dbReference type="Proteomes" id="UP000436047"/>
    </source>
</evidence>
<dbReference type="PANTHER" id="PTHR36834">
    <property type="entry name" value="MEMBRANE PROTEIN-RELATED"/>
    <property type="match status" value="1"/>
</dbReference>
<dbReference type="InterPro" id="IPR053150">
    <property type="entry name" value="Teicoplanin_resist-assoc"/>
</dbReference>
<keyword evidence="1" id="KW-0812">Transmembrane</keyword>
<dbReference type="Proteomes" id="UP000436047">
    <property type="component" value="Unassembled WGS sequence"/>
</dbReference>
<evidence type="ECO:0000256" key="1">
    <source>
        <dbReference type="SAM" id="Phobius"/>
    </source>
</evidence>
<proteinExistence type="predicted"/>
<dbReference type="AlphaFoldDB" id="A0A6N7W9J7"/>
<keyword evidence="1" id="KW-0472">Membrane</keyword>
<dbReference type="InterPro" id="IPR006976">
    <property type="entry name" value="VanZ-like"/>
</dbReference>
<keyword evidence="1" id="KW-1133">Transmembrane helix</keyword>
<dbReference type="PANTHER" id="PTHR36834:SF1">
    <property type="entry name" value="INTEGRAL MEMBRANE PROTEIN"/>
    <property type="match status" value="1"/>
</dbReference>
<name>A0A6N7W9J7_9FIRM</name>
<comment type="caution">
    <text evidence="3">The sequence shown here is derived from an EMBL/GenBank/DDBJ whole genome shotgun (WGS) entry which is preliminary data.</text>
</comment>
<feature type="transmembrane region" description="Helical" evidence="1">
    <location>
        <begin position="114"/>
        <end position="131"/>
    </location>
</feature>
<feature type="transmembrane region" description="Helical" evidence="1">
    <location>
        <begin position="88"/>
        <end position="108"/>
    </location>
</feature>
<dbReference type="EMBL" id="VUMI01000002">
    <property type="protein sequence ID" value="MSS87157.1"/>
    <property type="molecule type" value="Genomic_DNA"/>
</dbReference>
<dbReference type="Pfam" id="PF04892">
    <property type="entry name" value="VanZ"/>
    <property type="match status" value="1"/>
</dbReference>
<protein>
    <submittedName>
        <fullName evidence="3">VanZ family protein</fullName>
    </submittedName>
</protein>
<feature type="domain" description="VanZ-like" evidence="2">
    <location>
        <begin position="27"/>
        <end position="131"/>
    </location>
</feature>
<reference evidence="3 4" key="1">
    <citation type="submission" date="2019-08" db="EMBL/GenBank/DDBJ databases">
        <title>In-depth cultivation of the pig gut microbiome towards novel bacterial diversity and tailored functional studies.</title>
        <authorList>
            <person name="Wylensek D."/>
            <person name="Hitch T.C.A."/>
            <person name="Clavel T."/>
        </authorList>
    </citation>
    <scope>NUCLEOTIDE SEQUENCE [LARGE SCALE GENOMIC DNA]</scope>
    <source>
        <strain evidence="3 4">WCA-389-WT-23B</strain>
    </source>
</reference>